<keyword evidence="5 14" id="KW-0378">Hydrolase</keyword>
<dbReference type="InterPro" id="IPR020568">
    <property type="entry name" value="Ribosomal_Su5_D2-typ_SF"/>
</dbReference>
<dbReference type="InterPro" id="IPR003593">
    <property type="entry name" value="AAA+_ATPase"/>
</dbReference>
<dbReference type="Gene3D" id="3.40.50.300">
    <property type="entry name" value="P-loop containing nucleotide triphosphate hydrolases"/>
    <property type="match status" value="1"/>
</dbReference>
<organism evidence="22 23">
    <name type="scientific">Ruminococcus flavefaciens</name>
    <dbReference type="NCBI Taxonomy" id="1265"/>
    <lineage>
        <taxon>Bacteria</taxon>
        <taxon>Bacillati</taxon>
        <taxon>Bacillota</taxon>
        <taxon>Clostridia</taxon>
        <taxon>Eubacteriales</taxon>
        <taxon>Oscillospiraceae</taxon>
        <taxon>Ruminococcus</taxon>
    </lineage>
</organism>
<evidence type="ECO:0000256" key="3">
    <source>
        <dbReference type="ARBA" id="ARBA00022670"/>
    </source>
</evidence>
<dbReference type="Gene3D" id="1.10.8.60">
    <property type="match status" value="1"/>
</dbReference>
<dbReference type="InterPro" id="IPR008268">
    <property type="entry name" value="Peptidase_S16_AS"/>
</dbReference>
<keyword evidence="4 14" id="KW-0547">Nucleotide-binding</keyword>
<dbReference type="InterPro" id="IPR027543">
    <property type="entry name" value="Lon_bac"/>
</dbReference>
<evidence type="ECO:0000259" key="21">
    <source>
        <dbReference type="PROSITE" id="PS51787"/>
    </source>
</evidence>
<dbReference type="Gene3D" id="3.30.230.10">
    <property type="match status" value="1"/>
</dbReference>
<dbReference type="PROSITE" id="PS51786">
    <property type="entry name" value="LON_PROTEOLYTIC"/>
    <property type="match status" value="1"/>
</dbReference>
<evidence type="ECO:0000256" key="11">
    <source>
        <dbReference type="ARBA" id="ARBA00066743"/>
    </source>
</evidence>
<comment type="subunit">
    <text evidence="14 15">Homohexamer. Organized in a ring with a central cavity.</text>
</comment>
<sequence>MEQTIKSDKNIEEANILYTVAMRGLVAFPKMVMHFDVSRSKSVAAVERSLKEGGKLFLVTQHEAYVENPKASDLYKVGVVAEVKQVLKLPDNIMKVLVEGVYKANLVRLIDDGEVLKAEVKRTPTYSRAKLDEVEAEALMRSVKDVFERYASFFPRMPKELLTSIVTQDSPVKLFETVTFNCNLNYRDKQTLLEETNVINKLSVLFACLTSEVEILELENLINEQTKNSIDKGQREFYLREQLRVIQEQLGEDEGEEAFGYINDIMDLKIDEKSKEKLLKEADKLTKLPPSSQEAFVIKNYLDTVLDLPWGKYTKAKLSMDKAQAVLEKDHYGLKKVKERILEFLAVHMLNPEIKGQIICLAGPPGIGKTSIAKSIAKAMGRKYARVSLGGVRDEADIRGHRKTYVGAMPGRIITAISQAGSANPLILFDEIDKLCSDIKGDPSSAMLEVLDAEQNNAFRDHFIEVPFDLSKAVFITTANNVGAIPAPLLDRMEVIELPSYTAEEKFHIAKEHLIPKQLKEQGLKATQLKISDDAIDELIQYYTKEAGVRSLERSIASLCRKTAKKIASGEAKRVSIKAKDINGYLGIRKYLGDLSSQKDQVGVVNGLAWTSVGGVLMPIEVLIMKGTGKIEVTGSLGDVMKESSKIAVSYVRSIADKYGISPDFYKENDIHIHAPEGAVPKDGPSAGVTMTTALVSALSGTKVRSDVAMTGEVTLHGKVLPIGGLREKTMAAYKSGIKTVIIPVANKPDLEEVDKVVKDAIEFVYAEDLKDVLDTALIK</sequence>
<dbReference type="HAMAP" id="MF_01973">
    <property type="entry name" value="lon_bact"/>
    <property type="match status" value="1"/>
</dbReference>
<dbReference type="EC" id="3.4.21.53" evidence="11 14"/>
<dbReference type="OrthoDB" id="9803599at2"/>
<feature type="domain" description="Lon proteolytic" evidence="20">
    <location>
        <begin position="599"/>
        <end position="780"/>
    </location>
</feature>
<evidence type="ECO:0000256" key="5">
    <source>
        <dbReference type="ARBA" id="ARBA00022801"/>
    </source>
</evidence>
<dbReference type="GO" id="GO:0006515">
    <property type="term" value="P:protein quality control for misfolded or incompletely synthesized proteins"/>
    <property type="evidence" value="ECO:0007669"/>
    <property type="project" value="UniProtKB-UniRule"/>
</dbReference>
<dbReference type="RefSeq" id="WP_074713997.1">
    <property type="nucleotide sequence ID" value="NZ_FNWV01000001.1"/>
</dbReference>
<dbReference type="NCBIfam" id="TIGR00763">
    <property type="entry name" value="lon"/>
    <property type="match status" value="1"/>
</dbReference>
<evidence type="ECO:0000313" key="23">
    <source>
        <dbReference type="Proteomes" id="UP000183190"/>
    </source>
</evidence>
<dbReference type="InterPro" id="IPR014721">
    <property type="entry name" value="Ribsml_uS5_D2-typ_fold_subgr"/>
</dbReference>
<accession>A0A1H6HTT5</accession>
<evidence type="ECO:0000256" key="13">
    <source>
        <dbReference type="ARBA" id="ARBA00082722"/>
    </source>
</evidence>
<feature type="domain" description="Lon N-terminal" evidence="21">
    <location>
        <begin position="17"/>
        <end position="213"/>
    </location>
</feature>
<dbReference type="GO" id="GO:0016887">
    <property type="term" value="F:ATP hydrolysis activity"/>
    <property type="evidence" value="ECO:0007669"/>
    <property type="project" value="UniProtKB-UniRule"/>
</dbReference>
<dbReference type="Pfam" id="PF22667">
    <property type="entry name" value="Lon_lid"/>
    <property type="match status" value="1"/>
</dbReference>
<evidence type="ECO:0000259" key="20">
    <source>
        <dbReference type="PROSITE" id="PS51786"/>
    </source>
</evidence>
<proteinExistence type="evidence at transcript level"/>
<evidence type="ECO:0000256" key="15">
    <source>
        <dbReference type="PIRNR" id="PIRNR001174"/>
    </source>
</evidence>
<dbReference type="PRINTS" id="PR00830">
    <property type="entry name" value="ENDOLAPTASE"/>
</dbReference>
<feature type="active site" evidence="14 16">
    <location>
        <position position="686"/>
    </location>
</feature>
<dbReference type="SUPFAM" id="SSF88697">
    <property type="entry name" value="PUA domain-like"/>
    <property type="match status" value="1"/>
</dbReference>
<dbReference type="Gene3D" id="1.20.58.1480">
    <property type="match status" value="1"/>
</dbReference>
<name>A0A1H6HTT5_RUMFL</name>
<keyword evidence="7 14" id="KW-0067">ATP-binding</keyword>
<evidence type="ECO:0000256" key="12">
    <source>
        <dbReference type="ARBA" id="ARBA00071934"/>
    </source>
</evidence>
<dbReference type="GO" id="GO:0005737">
    <property type="term" value="C:cytoplasm"/>
    <property type="evidence" value="ECO:0007669"/>
    <property type="project" value="UniProtKB-SubCell"/>
</dbReference>
<evidence type="ECO:0000313" key="22">
    <source>
        <dbReference type="EMBL" id="SEH37628.1"/>
    </source>
</evidence>
<dbReference type="PIRSF" id="PIRSF001174">
    <property type="entry name" value="Lon_proteas"/>
    <property type="match status" value="1"/>
</dbReference>
<dbReference type="EMBL" id="FNWV01000001">
    <property type="protein sequence ID" value="SEH37628.1"/>
    <property type="molecule type" value="Genomic_DNA"/>
</dbReference>
<dbReference type="PROSITE" id="PS01046">
    <property type="entry name" value="LON_SER"/>
    <property type="match status" value="1"/>
</dbReference>
<evidence type="ECO:0000256" key="1">
    <source>
        <dbReference type="ARBA" id="ARBA00004496"/>
    </source>
</evidence>
<evidence type="ECO:0000256" key="8">
    <source>
        <dbReference type="ARBA" id="ARBA00023016"/>
    </source>
</evidence>
<evidence type="ECO:0000256" key="9">
    <source>
        <dbReference type="ARBA" id="ARBA00050665"/>
    </source>
</evidence>
<dbReference type="InterPro" id="IPR015947">
    <property type="entry name" value="PUA-like_sf"/>
</dbReference>
<dbReference type="Pfam" id="PF02190">
    <property type="entry name" value="LON_substr_bdg"/>
    <property type="match status" value="1"/>
</dbReference>
<comment type="induction">
    <text evidence="14">By heat shock.</text>
</comment>
<comment type="function">
    <text evidence="10 14">ATP-dependent serine protease that mediates the selective degradation of mutant and abnormal proteins as well as certain short-lived regulatory proteins. Required for cellular homeostasis and for survival from DNA damage and developmental changes induced by stress. Degrades polypeptides processively to yield small peptide fragments that are 5 to 10 amino acids long. Binds to DNA in a double-stranded, site-specific manner.</text>
</comment>
<dbReference type="InterPro" id="IPR027417">
    <property type="entry name" value="P-loop_NTPase"/>
</dbReference>
<dbReference type="GO" id="GO:0034605">
    <property type="term" value="P:cellular response to heat"/>
    <property type="evidence" value="ECO:0007669"/>
    <property type="project" value="UniProtKB-UniRule"/>
</dbReference>
<dbReference type="InterPro" id="IPR003111">
    <property type="entry name" value="Lon_prtase_N"/>
</dbReference>
<evidence type="ECO:0000256" key="4">
    <source>
        <dbReference type="ARBA" id="ARBA00022741"/>
    </source>
</evidence>
<keyword evidence="3 14" id="KW-0645">Protease</keyword>
<dbReference type="InterPro" id="IPR003959">
    <property type="entry name" value="ATPase_AAA_core"/>
</dbReference>
<dbReference type="AlphaFoldDB" id="A0A1H6HTT5"/>
<comment type="subcellular location">
    <subcellularLocation>
        <location evidence="1 14 15">Cytoplasm</location>
    </subcellularLocation>
</comment>
<keyword evidence="2 14" id="KW-0963">Cytoplasm</keyword>
<dbReference type="PANTHER" id="PTHR10046">
    <property type="entry name" value="ATP DEPENDENT LON PROTEASE FAMILY MEMBER"/>
    <property type="match status" value="1"/>
</dbReference>
<keyword evidence="8 14" id="KW-0346">Stress response</keyword>
<dbReference type="Gene3D" id="2.30.130.40">
    <property type="entry name" value="LON domain-like"/>
    <property type="match status" value="1"/>
</dbReference>
<reference evidence="22 23" key="1">
    <citation type="submission" date="2016-10" db="EMBL/GenBank/DDBJ databases">
        <authorList>
            <person name="de Groot N.N."/>
        </authorList>
    </citation>
    <scope>NUCLEOTIDE SEQUENCE [LARGE SCALE GENOMIC DNA]</scope>
    <source>
        <strain evidence="22 23">YAD2003</strain>
    </source>
</reference>
<comment type="similarity">
    <text evidence="14 15 18 19">Belongs to the peptidase S16 family.</text>
</comment>
<dbReference type="SMART" id="SM00464">
    <property type="entry name" value="LON"/>
    <property type="match status" value="1"/>
</dbReference>
<dbReference type="InterPro" id="IPR004815">
    <property type="entry name" value="Lon_bac/euk-typ"/>
</dbReference>
<keyword evidence="6 14" id="KW-0720">Serine protease</keyword>
<comment type="catalytic activity">
    <reaction evidence="9 14 15 18">
        <text>Hydrolysis of proteins in presence of ATP.</text>
        <dbReference type="EC" id="3.4.21.53"/>
    </reaction>
</comment>
<dbReference type="PROSITE" id="PS51787">
    <property type="entry name" value="LON_N"/>
    <property type="match status" value="1"/>
</dbReference>
<evidence type="ECO:0000256" key="17">
    <source>
        <dbReference type="PIRSR" id="PIRSR001174-2"/>
    </source>
</evidence>
<evidence type="ECO:0000256" key="19">
    <source>
        <dbReference type="RuleBase" id="RU000591"/>
    </source>
</evidence>
<evidence type="ECO:0000256" key="14">
    <source>
        <dbReference type="HAMAP-Rule" id="MF_01973"/>
    </source>
</evidence>
<feature type="active site" evidence="14 16">
    <location>
        <position position="729"/>
    </location>
</feature>
<dbReference type="Gene3D" id="1.20.5.5270">
    <property type="match status" value="1"/>
</dbReference>
<evidence type="ECO:0000256" key="16">
    <source>
        <dbReference type="PIRSR" id="PIRSR001174-1"/>
    </source>
</evidence>
<dbReference type="Pfam" id="PF05362">
    <property type="entry name" value="Lon_C"/>
    <property type="match status" value="1"/>
</dbReference>
<evidence type="ECO:0000256" key="6">
    <source>
        <dbReference type="ARBA" id="ARBA00022825"/>
    </source>
</evidence>
<dbReference type="SUPFAM" id="SSF52540">
    <property type="entry name" value="P-loop containing nucleoside triphosphate hydrolases"/>
    <property type="match status" value="1"/>
</dbReference>
<dbReference type="GO" id="GO:0004176">
    <property type="term" value="F:ATP-dependent peptidase activity"/>
    <property type="evidence" value="ECO:0007669"/>
    <property type="project" value="UniProtKB-UniRule"/>
</dbReference>
<dbReference type="FunFam" id="3.40.50.300:FF:000021">
    <property type="entry name" value="Lon protease homolog"/>
    <property type="match status" value="1"/>
</dbReference>
<dbReference type="Proteomes" id="UP000183190">
    <property type="component" value="Unassembled WGS sequence"/>
</dbReference>
<dbReference type="SUPFAM" id="SSF54211">
    <property type="entry name" value="Ribosomal protein S5 domain 2-like"/>
    <property type="match status" value="1"/>
</dbReference>
<dbReference type="GO" id="GO:0043565">
    <property type="term" value="F:sequence-specific DNA binding"/>
    <property type="evidence" value="ECO:0007669"/>
    <property type="project" value="UniProtKB-UniRule"/>
</dbReference>
<protein>
    <recommendedName>
        <fullName evidence="12 14">Lon protease</fullName>
        <ecNumber evidence="11 14">3.4.21.53</ecNumber>
    </recommendedName>
    <alternativeName>
        <fullName evidence="13 14">ATP-dependent protease La</fullName>
    </alternativeName>
</protein>
<dbReference type="SMART" id="SM00382">
    <property type="entry name" value="AAA"/>
    <property type="match status" value="1"/>
</dbReference>
<gene>
    <name evidence="14" type="primary">lon</name>
    <name evidence="22" type="ORF">SAMN02910265_00142</name>
</gene>
<evidence type="ECO:0000256" key="10">
    <source>
        <dbReference type="ARBA" id="ARBA00053875"/>
    </source>
</evidence>
<dbReference type="GO" id="GO:0004252">
    <property type="term" value="F:serine-type endopeptidase activity"/>
    <property type="evidence" value="ECO:0007669"/>
    <property type="project" value="UniProtKB-UniRule"/>
</dbReference>
<dbReference type="InterPro" id="IPR008269">
    <property type="entry name" value="Lon_proteolytic"/>
</dbReference>
<dbReference type="InterPro" id="IPR046336">
    <property type="entry name" value="Lon_prtase_N_sf"/>
</dbReference>
<dbReference type="GO" id="GO:0005524">
    <property type="term" value="F:ATP binding"/>
    <property type="evidence" value="ECO:0007669"/>
    <property type="project" value="UniProtKB-UniRule"/>
</dbReference>
<dbReference type="CDD" id="cd19500">
    <property type="entry name" value="RecA-like_Lon"/>
    <property type="match status" value="1"/>
</dbReference>
<dbReference type="InterPro" id="IPR054594">
    <property type="entry name" value="Lon_lid"/>
</dbReference>
<dbReference type="Pfam" id="PF00004">
    <property type="entry name" value="AAA"/>
    <property type="match status" value="1"/>
</dbReference>
<feature type="binding site" evidence="14 17">
    <location>
        <begin position="363"/>
        <end position="370"/>
    </location>
    <ligand>
        <name>ATP</name>
        <dbReference type="ChEBI" id="CHEBI:30616"/>
    </ligand>
</feature>
<evidence type="ECO:0000256" key="7">
    <source>
        <dbReference type="ARBA" id="ARBA00022840"/>
    </source>
</evidence>
<dbReference type="InterPro" id="IPR027065">
    <property type="entry name" value="Lon_Prtase"/>
</dbReference>
<evidence type="ECO:0000256" key="18">
    <source>
        <dbReference type="PROSITE-ProRule" id="PRU01122"/>
    </source>
</evidence>
<evidence type="ECO:0000256" key="2">
    <source>
        <dbReference type="ARBA" id="ARBA00022490"/>
    </source>
</evidence>